<dbReference type="STRING" id="452652.KSE_16790"/>
<keyword evidence="2" id="KW-1185">Reference proteome</keyword>
<sequence length="93" mass="9550">MPNTGTDQQLPALIVRRLAEAASLPLDPGVALTAEIGSEELPIGSIAYVQGLIAVEDELGVAFADKLFAEVRKATLGDVVAYAWAAVTAAEGA</sequence>
<accession>E4N8H3</accession>
<dbReference type="AlphaFoldDB" id="E4N8H3"/>
<dbReference type="InterPro" id="IPR036736">
    <property type="entry name" value="ACP-like_sf"/>
</dbReference>
<dbReference type="EMBL" id="AP010968">
    <property type="protein sequence ID" value="BAJ27504.1"/>
    <property type="molecule type" value="Genomic_DNA"/>
</dbReference>
<evidence type="ECO:0000313" key="1">
    <source>
        <dbReference type="EMBL" id="BAJ27504.1"/>
    </source>
</evidence>
<dbReference type="HOGENOM" id="CLU_2395813_0_0_11"/>
<dbReference type="RefSeq" id="WP_014134822.1">
    <property type="nucleotide sequence ID" value="NC_016109.1"/>
</dbReference>
<dbReference type="SUPFAM" id="SSF47336">
    <property type="entry name" value="ACP-like"/>
    <property type="match status" value="1"/>
</dbReference>
<gene>
    <name evidence="1" type="ordered locus">KSE_16790</name>
</gene>
<protein>
    <recommendedName>
        <fullName evidence="3">Carrier domain-containing protein</fullName>
    </recommendedName>
</protein>
<proteinExistence type="predicted"/>
<name>E4N8H3_KITSK</name>
<evidence type="ECO:0008006" key="3">
    <source>
        <dbReference type="Google" id="ProtNLM"/>
    </source>
</evidence>
<organism evidence="1 2">
    <name type="scientific">Kitasatospora setae (strain ATCC 33774 / DSM 43861 / JCM 3304 / KCC A-0304 / NBRC 14216 / KM-6054)</name>
    <name type="common">Streptomyces setae</name>
    <dbReference type="NCBI Taxonomy" id="452652"/>
    <lineage>
        <taxon>Bacteria</taxon>
        <taxon>Bacillati</taxon>
        <taxon>Actinomycetota</taxon>
        <taxon>Actinomycetes</taxon>
        <taxon>Kitasatosporales</taxon>
        <taxon>Streptomycetaceae</taxon>
        <taxon>Kitasatospora</taxon>
    </lineage>
</organism>
<dbReference type="KEGG" id="ksk:KSE_16790"/>
<dbReference type="PATRIC" id="fig|452652.3.peg.1683"/>
<dbReference type="Proteomes" id="UP000007076">
    <property type="component" value="Chromosome"/>
</dbReference>
<reference evidence="1 2" key="1">
    <citation type="journal article" date="2010" name="DNA Res.">
        <title>Genome sequence of Kitasatospora setae NBRC 14216T: an evolutionary snapshot of the family Streptomycetaceae.</title>
        <authorList>
            <person name="Ichikawa N."/>
            <person name="Oguchi A."/>
            <person name="Ikeda H."/>
            <person name="Ishikawa J."/>
            <person name="Kitani S."/>
            <person name="Watanabe Y."/>
            <person name="Nakamura S."/>
            <person name="Katano Y."/>
            <person name="Kishi E."/>
            <person name="Sasagawa M."/>
            <person name="Ankai A."/>
            <person name="Fukui S."/>
            <person name="Hashimoto Y."/>
            <person name="Kamata S."/>
            <person name="Otoguro M."/>
            <person name="Tanikawa S."/>
            <person name="Nihira T."/>
            <person name="Horinouchi S."/>
            <person name="Ohnishi Y."/>
            <person name="Hayakawa M."/>
            <person name="Kuzuyama T."/>
            <person name="Arisawa A."/>
            <person name="Nomoto F."/>
            <person name="Miura H."/>
            <person name="Takahashi Y."/>
            <person name="Fujita N."/>
        </authorList>
    </citation>
    <scope>NUCLEOTIDE SEQUENCE [LARGE SCALE GENOMIC DNA]</scope>
    <source>
        <strain evidence="2">ATCC 33774 / DSM 43861 / JCM 3304 / KCC A-0304 / NBRC 14216 / KM-6054</strain>
    </source>
</reference>
<evidence type="ECO:0000313" key="2">
    <source>
        <dbReference type="Proteomes" id="UP000007076"/>
    </source>
</evidence>